<feature type="domain" description="Porphobilinogen deaminase N-terminal" evidence="10">
    <location>
        <begin position="4"/>
        <end position="186"/>
    </location>
</feature>
<comment type="subunit">
    <text evidence="4">Monomer.</text>
</comment>
<sequence>MTKLRLGTRGSALALAQARAVASLLHEDAELVTITTAGDVDRARGDKSRWVGALEAALLAGEIDLAVHSAKDVPSDLAPGTEIVATPRRADPFDVVVGDLREGARVGTSALRRRSQLLARRPDLDVVEIRGNVDTRLAKREAGEVDALVLAAAGLARLGRDVGSKLVDDVFVPAAGQGVIAVQGRIGTAAPGVDHPATHAALDAEREVVRALDASCHTPIGILSLEGRMRGYVGMPDGSEWILEEGADASELTRRLLAAGAEELLRAVSA</sequence>
<dbReference type="SUPFAM" id="SSF53850">
    <property type="entry name" value="Periplasmic binding protein-like II"/>
    <property type="match status" value="1"/>
</dbReference>
<keyword evidence="6" id="KW-0808">Transferase</keyword>
<dbReference type="GO" id="GO:0004418">
    <property type="term" value="F:hydroxymethylbilane synthase activity"/>
    <property type="evidence" value="ECO:0007669"/>
    <property type="project" value="UniProtKB-UniRule"/>
</dbReference>
<dbReference type="GO" id="GO:0006783">
    <property type="term" value="P:heme biosynthetic process"/>
    <property type="evidence" value="ECO:0007669"/>
    <property type="project" value="TreeGrafter"/>
</dbReference>
<evidence type="ECO:0000256" key="5">
    <source>
        <dbReference type="ARBA" id="ARBA00012655"/>
    </source>
</evidence>
<proteinExistence type="inferred from homology"/>
<comment type="caution">
    <text evidence="12">The sequence shown here is derived from an EMBL/GenBank/DDBJ whole genome shotgun (WGS) entry which is preliminary data.</text>
</comment>
<dbReference type="InterPro" id="IPR000860">
    <property type="entry name" value="HemC"/>
</dbReference>
<feature type="domain" description="Porphobilinogen deaminase C-terminal" evidence="11">
    <location>
        <begin position="203"/>
        <end position="245"/>
    </location>
</feature>
<dbReference type="InterPro" id="IPR036803">
    <property type="entry name" value="Porphobilinogen_deaminase_C_sf"/>
</dbReference>
<dbReference type="OrthoDB" id="9810298at2"/>
<dbReference type="FunFam" id="3.40.190.10:FF:000005">
    <property type="entry name" value="Porphobilinogen deaminase"/>
    <property type="match status" value="1"/>
</dbReference>
<dbReference type="InterPro" id="IPR022419">
    <property type="entry name" value="Porphobilin_deaminase_cofac_BS"/>
</dbReference>
<dbReference type="Pfam" id="PF03900">
    <property type="entry name" value="Porphobil_deamC"/>
    <property type="match status" value="1"/>
</dbReference>
<dbReference type="EMBL" id="RBIL01000001">
    <property type="protein sequence ID" value="RKQ92531.1"/>
    <property type="molecule type" value="Genomic_DNA"/>
</dbReference>
<evidence type="ECO:0000256" key="6">
    <source>
        <dbReference type="ARBA" id="ARBA00022679"/>
    </source>
</evidence>
<keyword evidence="7" id="KW-0627">Porphyrin biosynthesis</keyword>
<evidence type="ECO:0000256" key="1">
    <source>
        <dbReference type="ARBA" id="ARBA00001916"/>
    </source>
</evidence>
<dbReference type="PIRSF" id="PIRSF001438">
    <property type="entry name" value="4pyrrol_synth_OHMeBilane_synth"/>
    <property type="match status" value="1"/>
</dbReference>
<evidence type="ECO:0000256" key="3">
    <source>
        <dbReference type="ARBA" id="ARBA00005638"/>
    </source>
</evidence>
<evidence type="ECO:0000256" key="9">
    <source>
        <dbReference type="NCBIfam" id="TIGR00212"/>
    </source>
</evidence>
<dbReference type="PRINTS" id="PR00151">
    <property type="entry name" value="PORPHBDMNASE"/>
</dbReference>
<evidence type="ECO:0000256" key="2">
    <source>
        <dbReference type="ARBA" id="ARBA00002869"/>
    </source>
</evidence>
<comment type="cofactor">
    <cofactor evidence="1">
        <name>dipyrromethane</name>
        <dbReference type="ChEBI" id="CHEBI:60342"/>
    </cofactor>
</comment>
<organism evidence="12 13">
    <name type="scientific">Solirubrobacter pauli</name>
    <dbReference type="NCBI Taxonomy" id="166793"/>
    <lineage>
        <taxon>Bacteria</taxon>
        <taxon>Bacillati</taxon>
        <taxon>Actinomycetota</taxon>
        <taxon>Thermoleophilia</taxon>
        <taxon>Solirubrobacterales</taxon>
        <taxon>Solirubrobacteraceae</taxon>
        <taxon>Solirubrobacter</taxon>
    </lineage>
</organism>
<dbReference type="Proteomes" id="UP000278962">
    <property type="component" value="Unassembled WGS sequence"/>
</dbReference>
<dbReference type="InterPro" id="IPR022417">
    <property type="entry name" value="Porphobilin_deaminase_N"/>
</dbReference>
<dbReference type="PROSITE" id="PS00533">
    <property type="entry name" value="PORPHOBILINOGEN_DEAM"/>
    <property type="match status" value="1"/>
</dbReference>
<comment type="catalytic activity">
    <reaction evidence="8">
        <text>4 porphobilinogen + H2O = hydroxymethylbilane + 4 NH4(+)</text>
        <dbReference type="Rhea" id="RHEA:13185"/>
        <dbReference type="ChEBI" id="CHEBI:15377"/>
        <dbReference type="ChEBI" id="CHEBI:28938"/>
        <dbReference type="ChEBI" id="CHEBI:57845"/>
        <dbReference type="ChEBI" id="CHEBI:58126"/>
        <dbReference type="EC" id="2.5.1.61"/>
    </reaction>
</comment>
<comment type="function">
    <text evidence="2">Tetrapolymerization of the monopyrrole PBG into the hydroxymethylbilane pre-uroporphyrinogen in several discrete steps.</text>
</comment>
<evidence type="ECO:0000256" key="7">
    <source>
        <dbReference type="ARBA" id="ARBA00023244"/>
    </source>
</evidence>
<dbReference type="AlphaFoldDB" id="A0A660LI54"/>
<evidence type="ECO:0000256" key="8">
    <source>
        <dbReference type="ARBA" id="ARBA00048169"/>
    </source>
</evidence>
<evidence type="ECO:0000256" key="4">
    <source>
        <dbReference type="ARBA" id="ARBA00011245"/>
    </source>
</evidence>
<protein>
    <recommendedName>
        <fullName evidence="5 9">Hydroxymethylbilane synthase</fullName>
        <ecNumber evidence="5 9">2.5.1.61</ecNumber>
    </recommendedName>
</protein>
<evidence type="ECO:0000259" key="10">
    <source>
        <dbReference type="Pfam" id="PF01379"/>
    </source>
</evidence>
<dbReference type="Pfam" id="PF01379">
    <property type="entry name" value="Porphobil_deam"/>
    <property type="match status" value="1"/>
</dbReference>
<dbReference type="EC" id="2.5.1.61" evidence="5 9"/>
<dbReference type="Gene3D" id="3.30.160.40">
    <property type="entry name" value="Porphobilinogen deaminase, C-terminal domain"/>
    <property type="match status" value="1"/>
</dbReference>
<dbReference type="RefSeq" id="WP_121250222.1">
    <property type="nucleotide sequence ID" value="NZ_RBIL01000001.1"/>
</dbReference>
<evidence type="ECO:0000259" key="11">
    <source>
        <dbReference type="Pfam" id="PF03900"/>
    </source>
</evidence>
<keyword evidence="13" id="KW-1185">Reference proteome</keyword>
<comment type="similarity">
    <text evidence="3">Belongs to the HMBS family.</text>
</comment>
<dbReference type="PANTHER" id="PTHR11557:SF0">
    <property type="entry name" value="PORPHOBILINOGEN DEAMINASE"/>
    <property type="match status" value="1"/>
</dbReference>
<dbReference type="SUPFAM" id="SSF54782">
    <property type="entry name" value="Porphobilinogen deaminase (hydroxymethylbilane synthase), C-terminal domain"/>
    <property type="match status" value="1"/>
</dbReference>
<dbReference type="NCBIfam" id="TIGR00212">
    <property type="entry name" value="hemC"/>
    <property type="match status" value="1"/>
</dbReference>
<accession>A0A660LI54</accession>
<name>A0A660LI54_9ACTN</name>
<dbReference type="GO" id="GO:0005737">
    <property type="term" value="C:cytoplasm"/>
    <property type="evidence" value="ECO:0007669"/>
    <property type="project" value="UniProtKB-UniRule"/>
</dbReference>
<reference evidence="12 13" key="1">
    <citation type="submission" date="2018-10" db="EMBL/GenBank/DDBJ databases">
        <title>Genomic Encyclopedia of Archaeal and Bacterial Type Strains, Phase II (KMG-II): from individual species to whole genera.</title>
        <authorList>
            <person name="Goeker M."/>
        </authorList>
    </citation>
    <scope>NUCLEOTIDE SEQUENCE [LARGE SCALE GENOMIC DNA]</scope>
    <source>
        <strain evidence="12 13">DSM 14954</strain>
    </source>
</reference>
<evidence type="ECO:0000313" key="12">
    <source>
        <dbReference type="EMBL" id="RKQ92531.1"/>
    </source>
</evidence>
<dbReference type="InterPro" id="IPR022418">
    <property type="entry name" value="Porphobilinogen_deaminase_C"/>
</dbReference>
<evidence type="ECO:0000313" key="13">
    <source>
        <dbReference type="Proteomes" id="UP000278962"/>
    </source>
</evidence>
<gene>
    <name evidence="12" type="ORF">C8N24_2381</name>
</gene>
<dbReference type="Gene3D" id="3.40.190.10">
    <property type="entry name" value="Periplasmic binding protein-like II"/>
    <property type="match status" value="2"/>
</dbReference>
<dbReference type="PANTHER" id="PTHR11557">
    <property type="entry name" value="PORPHOBILINOGEN DEAMINASE"/>
    <property type="match status" value="1"/>
</dbReference>